<evidence type="ECO:0000259" key="2">
    <source>
        <dbReference type="Pfam" id="PF02517"/>
    </source>
</evidence>
<dbReference type="GO" id="GO:0006508">
    <property type="term" value="P:proteolysis"/>
    <property type="evidence" value="ECO:0007669"/>
    <property type="project" value="UniProtKB-KW"/>
</dbReference>
<proteinExistence type="predicted"/>
<keyword evidence="1" id="KW-1133">Transmembrane helix</keyword>
<keyword evidence="4" id="KW-1185">Reference proteome</keyword>
<evidence type="ECO:0000313" key="4">
    <source>
        <dbReference type="Proteomes" id="UP000238937"/>
    </source>
</evidence>
<dbReference type="Proteomes" id="UP000238937">
    <property type="component" value="Unassembled WGS sequence"/>
</dbReference>
<dbReference type="RefSeq" id="WP_106308162.1">
    <property type="nucleotide sequence ID" value="NZ_PVWO01000272.1"/>
</dbReference>
<dbReference type="InterPro" id="IPR003675">
    <property type="entry name" value="Rce1/LyrA-like_dom"/>
</dbReference>
<evidence type="ECO:0000256" key="1">
    <source>
        <dbReference type="SAM" id="Phobius"/>
    </source>
</evidence>
<feature type="transmembrane region" description="Helical" evidence="1">
    <location>
        <begin position="45"/>
        <end position="62"/>
    </location>
</feature>
<feature type="transmembrane region" description="Helical" evidence="1">
    <location>
        <begin position="74"/>
        <end position="98"/>
    </location>
</feature>
<comment type="caution">
    <text evidence="3">The sequence shown here is derived from an EMBL/GenBank/DDBJ whole genome shotgun (WGS) entry which is preliminary data.</text>
</comment>
<keyword evidence="3" id="KW-0378">Hydrolase</keyword>
<organism evidence="3 4">
    <name type="scientific">Chamaesiphon polymorphus CCALA 037</name>
    <dbReference type="NCBI Taxonomy" id="2107692"/>
    <lineage>
        <taxon>Bacteria</taxon>
        <taxon>Bacillati</taxon>
        <taxon>Cyanobacteriota</taxon>
        <taxon>Cyanophyceae</taxon>
        <taxon>Gomontiellales</taxon>
        <taxon>Chamaesiphonaceae</taxon>
        <taxon>Chamaesiphon</taxon>
    </lineage>
</organism>
<feature type="transmembrane region" description="Helical" evidence="1">
    <location>
        <begin position="118"/>
        <end position="138"/>
    </location>
</feature>
<dbReference type="AlphaFoldDB" id="A0A2T1GAT6"/>
<dbReference type="Pfam" id="PF02517">
    <property type="entry name" value="Rce1-like"/>
    <property type="match status" value="1"/>
</dbReference>
<feature type="domain" description="CAAX prenyl protease 2/Lysostaphin resistance protein A-like" evidence="2">
    <location>
        <begin position="126"/>
        <end position="222"/>
    </location>
</feature>
<dbReference type="GO" id="GO:0080120">
    <property type="term" value="P:CAAX-box protein maturation"/>
    <property type="evidence" value="ECO:0007669"/>
    <property type="project" value="UniProtKB-ARBA"/>
</dbReference>
<dbReference type="OrthoDB" id="449657at2"/>
<evidence type="ECO:0000313" key="3">
    <source>
        <dbReference type="EMBL" id="PSB54274.1"/>
    </source>
</evidence>
<keyword evidence="3" id="KW-0482">Metalloprotease</keyword>
<keyword evidence="1" id="KW-0472">Membrane</keyword>
<accession>A0A2T1GAT6</accession>
<feature type="transmembrane region" description="Helical" evidence="1">
    <location>
        <begin position="185"/>
        <end position="201"/>
    </location>
</feature>
<protein>
    <submittedName>
        <fullName evidence="3">CPBP family intramembrane metalloprotease</fullName>
    </submittedName>
</protein>
<sequence length="234" mass="26585">MKSTHNIYLRERNRSILALLLIVPITSIGALFSTTIAPGTIGQGIAIYCGIWLLVFPLWWQVSVERQQLQLKVALDGWVVGVILGLLMFGTILGSYWFAGRYWLNIADIRARVTQMGMNIPLMVFGFGTFQTLVNSLIEEYVWRWFVYRHCARLWTQEQAVWISAGFFTLHHIILLAAYCDDWRLVVVGSIAVFVAGVLWARCAKIYHSLLPCYLSHLAADLALQIASWHILLG</sequence>
<dbReference type="GO" id="GO:0008237">
    <property type="term" value="F:metallopeptidase activity"/>
    <property type="evidence" value="ECO:0007669"/>
    <property type="project" value="UniProtKB-KW"/>
</dbReference>
<keyword evidence="1" id="KW-0812">Transmembrane</keyword>
<feature type="transmembrane region" description="Helical" evidence="1">
    <location>
        <begin position="159"/>
        <end position="179"/>
    </location>
</feature>
<name>A0A2T1GAT6_9CYAN</name>
<keyword evidence="3" id="KW-0645">Protease</keyword>
<dbReference type="EMBL" id="PVWO01000272">
    <property type="protein sequence ID" value="PSB54274.1"/>
    <property type="molecule type" value="Genomic_DNA"/>
</dbReference>
<gene>
    <name evidence="3" type="ORF">C7B77_18645</name>
</gene>
<reference evidence="3 4" key="1">
    <citation type="submission" date="2018-03" db="EMBL/GenBank/DDBJ databases">
        <title>The ancient ancestry and fast evolution of plastids.</title>
        <authorList>
            <person name="Moore K.R."/>
            <person name="Magnabosco C."/>
            <person name="Momper L."/>
            <person name="Gold D.A."/>
            <person name="Bosak T."/>
            <person name="Fournier G.P."/>
        </authorList>
    </citation>
    <scope>NUCLEOTIDE SEQUENCE [LARGE SCALE GENOMIC DNA]</scope>
    <source>
        <strain evidence="3 4">CCALA 037</strain>
    </source>
</reference>
<feature type="transmembrane region" description="Helical" evidence="1">
    <location>
        <begin position="16"/>
        <end position="39"/>
    </location>
</feature>
<dbReference type="GO" id="GO:0004175">
    <property type="term" value="F:endopeptidase activity"/>
    <property type="evidence" value="ECO:0007669"/>
    <property type="project" value="UniProtKB-ARBA"/>
</dbReference>